<feature type="region of interest" description="Disordered" evidence="1">
    <location>
        <begin position="393"/>
        <end position="414"/>
    </location>
</feature>
<gene>
    <name evidence="2" type="ORF">B0J13DRAFT_106912</name>
</gene>
<feature type="compositionally biased region" description="Acidic residues" evidence="1">
    <location>
        <begin position="247"/>
        <end position="266"/>
    </location>
</feature>
<sequence length="567" mass="62856">MSRNVRRKFPPSTPVKVTTKRRRRVSDTSSSSFDLSDEDGYSAVEDISDSSDDDEEDVAAAEEENIVEENNAPTPIAPRPRLTVEDDDDGDDDDDEGPDVDEDDAGSEAGSWAGIMSDVDENDVSDFFQDANAFGSDIPVERHVHFDVPSSDSDSTDTEDDHADLFPDIFVSQNALDPAFRREIENDPNESEDSGSFWDYSYTHADQPDSDAEEVVRQLSDDDTPTATPMASQTATAASTPLPTFEEPQELDGYETDGDTTEEDIPEPPVRRKTRRPSNPLSDDSDSDTDSPVKSQRGQPRVGRFNLDRSDRKPIAVLNPLTRKMMIFTPHRRRQLDLSPEQFHFPWPMEMEDQSSPIMSNSANMMLSAMFSSNTFGDFINTQAMGPAEAFFPFPSEPNTADESSSASLHDDDDDAEEKLDINDFIMWDDGQSSGDEGEGEWDPQSTPARPSTAGSEIEVLSHLNSETVGAFRRNQINQQLILSNQATQDSLAFSGPYNYTALKGLKSDRFDTAAVPLTPMRRHKRHMSDATRSPLDSVSAKRKASGDASSSHKRHRSISDVNLLRI</sequence>
<feature type="region of interest" description="Disordered" evidence="1">
    <location>
        <begin position="177"/>
        <end position="309"/>
    </location>
</feature>
<dbReference type="PANTHER" id="PTHR35711:SF1">
    <property type="entry name" value="ECTODERMAL, ISOFORM F"/>
    <property type="match status" value="1"/>
</dbReference>
<feature type="compositionally biased region" description="Acidic residues" evidence="1">
    <location>
        <begin position="35"/>
        <end position="67"/>
    </location>
</feature>
<feature type="region of interest" description="Disordered" evidence="1">
    <location>
        <begin position="135"/>
        <end position="163"/>
    </location>
</feature>
<comment type="caution">
    <text evidence="2">The sequence shown here is derived from an EMBL/GenBank/DDBJ whole genome shotgun (WGS) entry which is preliminary data.</text>
</comment>
<organism evidence="2 3">
    <name type="scientific">Dactylonectria estremocensis</name>
    <dbReference type="NCBI Taxonomy" id="1079267"/>
    <lineage>
        <taxon>Eukaryota</taxon>
        <taxon>Fungi</taxon>
        <taxon>Dikarya</taxon>
        <taxon>Ascomycota</taxon>
        <taxon>Pezizomycotina</taxon>
        <taxon>Sordariomycetes</taxon>
        <taxon>Hypocreomycetidae</taxon>
        <taxon>Hypocreales</taxon>
        <taxon>Nectriaceae</taxon>
        <taxon>Dactylonectria</taxon>
    </lineage>
</organism>
<dbReference type="AlphaFoldDB" id="A0A9P9E536"/>
<protein>
    <submittedName>
        <fullName evidence="2">Uncharacterized protein</fullName>
    </submittedName>
</protein>
<dbReference type="Proteomes" id="UP000717696">
    <property type="component" value="Unassembled WGS sequence"/>
</dbReference>
<proteinExistence type="predicted"/>
<dbReference type="EMBL" id="JAGMUU010000019">
    <property type="protein sequence ID" value="KAH7131590.1"/>
    <property type="molecule type" value="Genomic_DNA"/>
</dbReference>
<feature type="compositionally biased region" description="Polar residues" evidence="1">
    <location>
        <begin position="444"/>
        <end position="455"/>
    </location>
</feature>
<feature type="region of interest" description="Disordered" evidence="1">
    <location>
        <begin position="427"/>
        <end position="456"/>
    </location>
</feature>
<feature type="compositionally biased region" description="Acidic residues" evidence="1">
    <location>
        <begin position="85"/>
        <end position="106"/>
    </location>
</feature>
<feature type="compositionally biased region" description="Polar residues" evidence="1">
    <location>
        <begin position="225"/>
        <end position="242"/>
    </location>
</feature>
<evidence type="ECO:0000313" key="3">
    <source>
        <dbReference type="Proteomes" id="UP000717696"/>
    </source>
</evidence>
<reference evidence="2" key="1">
    <citation type="journal article" date="2021" name="Nat. Commun.">
        <title>Genetic determinants of endophytism in the Arabidopsis root mycobiome.</title>
        <authorList>
            <person name="Mesny F."/>
            <person name="Miyauchi S."/>
            <person name="Thiergart T."/>
            <person name="Pickel B."/>
            <person name="Atanasova L."/>
            <person name="Karlsson M."/>
            <person name="Huettel B."/>
            <person name="Barry K.W."/>
            <person name="Haridas S."/>
            <person name="Chen C."/>
            <person name="Bauer D."/>
            <person name="Andreopoulos W."/>
            <person name="Pangilinan J."/>
            <person name="LaButti K."/>
            <person name="Riley R."/>
            <person name="Lipzen A."/>
            <person name="Clum A."/>
            <person name="Drula E."/>
            <person name="Henrissat B."/>
            <person name="Kohler A."/>
            <person name="Grigoriev I.V."/>
            <person name="Martin F.M."/>
            <person name="Hacquard S."/>
        </authorList>
    </citation>
    <scope>NUCLEOTIDE SEQUENCE</scope>
    <source>
        <strain evidence="2">MPI-CAGE-AT-0021</strain>
    </source>
</reference>
<accession>A0A9P9E536</accession>
<feature type="region of interest" description="Disordered" evidence="1">
    <location>
        <begin position="520"/>
        <end position="567"/>
    </location>
</feature>
<dbReference type="OrthoDB" id="5399183at2759"/>
<name>A0A9P9E536_9HYPO</name>
<feature type="compositionally biased region" description="Low complexity" evidence="1">
    <location>
        <begin position="393"/>
        <end position="408"/>
    </location>
</feature>
<keyword evidence="3" id="KW-1185">Reference proteome</keyword>
<feature type="region of interest" description="Disordered" evidence="1">
    <location>
        <begin position="1"/>
        <end position="118"/>
    </location>
</feature>
<evidence type="ECO:0000256" key="1">
    <source>
        <dbReference type="SAM" id="MobiDB-lite"/>
    </source>
</evidence>
<dbReference type="PANTHER" id="PTHR35711">
    <property type="entry name" value="EXPRESSED PROTEIN"/>
    <property type="match status" value="1"/>
</dbReference>
<evidence type="ECO:0000313" key="2">
    <source>
        <dbReference type="EMBL" id="KAH7131590.1"/>
    </source>
</evidence>